<dbReference type="InterPro" id="IPR003339">
    <property type="entry name" value="ABC/ECF_trnsptr_transmembrane"/>
</dbReference>
<dbReference type="RefSeq" id="WP_078767651.1">
    <property type="nucleotide sequence ID" value="NZ_FUWW01000001.1"/>
</dbReference>
<dbReference type="EMBL" id="FUWW01000001">
    <property type="protein sequence ID" value="SJZ34156.1"/>
    <property type="molecule type" value="Genomic_DNA"/>
</dbReference>
<gene>
    <name evidence="7" type="ORF">SAMN02745114_00138</name>
</gene>
<keyword evidence="5 6" id="KW-0472">Membrane</keyword>
<accession>A0A1T4JVG2</accession>
<evidence type="ECO:0000313" key="7">
    <source>
        <dbReference type="EMBL" id="SJZ34156.1"/>
    </source>
</evidence>
<dbReference type="Proteomes" id="UP000190657">
    <property type="component" value="Unassembled WGS sequence"/>
</dbReference>
<evidence type="ECO:0000256" key="3">
    <source>
        <dbReference type="ARBA" id="ARBA00022692"/>
    </source>
</evidence>
<dbReference type="STRING" id="290054.SAMN02745114_00138"/>
<keyword evidence="2" id="KW-1003">Cell membrane</keyword>
<dbReference type="PANTHER" id="PTHR34857:SF2">
    <property type="entry name" value="SLL0384 PROTEIN"/>
    <property type="match status" value="1"/>
</dbReference>
<evidence type="ECO:0000256" key="5">
    <source>
        <dbReference type="ARBA" id="ARBA00023136"/>
    </source>
</evidence>
<keyword evidence="8" id="KW-1185">Reference proteome</keyword>
<comment type="subcellular location">
    <subcellularLocation>
        <location evidence="1">Membrane</location>
        <topology evidence="1">Multi-pass membrane protein</topology>
    </subcellularLocation>
</comment>
<evidence type="ECO:0000256" key="4">
    <source>
        <dbReference type="ARBA" id="ARBA00022989"/>
    </source>
</evidence>
<reference evidence="7 8" key="1">
    <citation type="submission" date="2017-02" db="EMBL/GenBank/DDBJ databases">
        <authorList>
            <person name="Peterson S.W."/>
        </authorList>
    </citation>
    <scope>NUCLEOTIDE SEQUENCE [LARGE SCALE GENOMIC DNA]</scope>
    <source>
        <strain evidence="7 8">ATCC 51222</strain>
    </source>
</reference>
<evidence type="ECO:0000256" key="1">
    <source>
        <dbReference type="ARBA" id="ARBA00004141"/>
    </source>
</evidence>
<feature type="transmembrane region" description="Helical" evidence="6">
    <location>
        <begin position="125"/>
        <end position="147"/>
    </location>
</feature>
<dbReference type="Pfam" id="PF02361">
    <property type="entry name" value="CbiQ"/>
    <property type="match status" value="1"/>
</dbReference>
<evidence type="ECO:0000256" key="2">
    <source>
        <dbReference type="ARBA" id="ARBA00022475"/>
    </source>
</evidence>
<keyword evidence="4 6" id="KW-1133">Transmembrane helix</keyword>
<sequence>MTENEIPSWLTVNEDYTPPKDKSGFITKSQKSVVAVMSKFKVNRGLYKTNEANTSVRLFAVLLLIIFTASAKNYSFVFFMLGVTAVRIALLKADKIKALFKVLIPAMIISVIILLPAVFMGHPKTLLTVLGKVAVSTSLIMVVNLTAPFNSITASLKSFRVPDVVIFTFDITMKYIFILSEICLEMLDALKIRSIGKNDNKKASASGILGTVFIKAKQSGEETVKAMECRGFSGKYTVTRHEKLKANDFLYMLFVVCAVGIFVYFEVIAK</sequence>
<evidence type="ECO:0000256" key="6">
    <source>
        <dbReference type="SAM" id="Phobius"/>
    </source>
</evidence>
<dbReference type="CDD" id="cd16914">
    <property type="entry name" value="EcfT"/>
    <property type="match status" value="1"/>
</dbReference>
<feature type="transmembrane region" description="Helical" evidence="6">
    <location>
        <begin position="98"/>
        <end position="119"/>
    </location>
</feature>
<proteinExistence type="predicted"/>
<dbReference type="OrthoDB" id="8585740at2"/>
<name>A0A1T4JVG2_9FIRM</name>
<dbReference type="AlphaFoldDB" id="A0A1T4JVG2"/>
<feature type="transmembrane region" description="Helical" evidence="6">
    <location>
        <begin position="58"/>
        <end position="86"/>
    </location>
</feature>
<evidence type="ECO:0000313" key="8">
    <source>
        <dbReference type="Proteomes" id="UP000190657"/>
    </source>
</evidence>
<organism evidence="7 8">
    <name type="scientific">Eubacterium coprostanoligenes</name>
    <dbReference type="NCBI Taxonomy" id="290054"/>
    <lineage>
        <taxon>Bacteria</taxon>
        <taxon>Bacillati</taxon>
        <taxon>Bacillota</taxon>
        <taxon>Clostridia</taxon>
        <taxon>Eubacteriales</taxon>
        <taxon>Eubacteriaceae</taxon>
        <taxon>Eubacterium</taxon>
    </lineage>
</organism>
<dbReference type="GO" id="GO:0005886">
    <property type="term" value="C:plasma membrane"/>
    <property type="evidence" value="ECO:0007669"/>
    <property type="project" value="UniProtKB-ARBA"/>
</dbReference>
<dbReference type="PANTHER" id="PTHR34857">
    <property type="entry name" value="SLL0384 PROTEIN"/>
    <property type="match status" value="1"/>
</dbReference>
<keyword evidence="3 6" id="KW-0812">Transmembrane</keyword>
<dbReference type="InterPro" id="IPR051611">
    <property type="entry name" value="ECF_transporter_component"/>
</dbReference>
<protein>
    <submittedName>
        <fullName evidence="7">Cobalt/nickel transport system permease protein</fullName>
    </submittedName>
</protein>
<feature type="transmembrane region" description="Helical" evidence="6">
    <location>
        <begin position="249"/>
        <end position="269"/>
    </location>
</feature>